<dbReference type="InParanoid" id="A0A3N4LL46"/>
<evidence type="ECO:0000256" key="2">
    <source>
        <dbReference type="SAM" id="SignalP"/>
    </source>
</evidence>
<reference evidence="3 4" key="1">
    <citation type="journal article" date="2018" name="Nat. Ecol. Evol.">
        <title>Pezizomycetes genomes reveal the molecular basis of ectomycorrhizal truffle lifestyle.</title>
        <authorList>
            <person name="Murat C."/>
            <person name="Payen T."/>
            <person name="Noel B."/>
            <person name="Kuo A."/>
            <person name="Morin E."/>
            <person name="Chen J."/>
            <person name="Kohler A."/>
            <person name="Krizsan K."/>
            <person name="Balestrini R."/>
            <person name="Da Silva C."/>
            <person name="Montanini B."/>
            <person name="Hainaut M."/>
            <person name="Levati E."/>
            <person name="Barry K.W."/>
            <person name="Belfiori B."/>
            <person name="Cichocki N."/>
            <person name="Clum A."/>
            <person name="Dockter R.B."/>
            <person name="Fauchery L."/>
            <person name="Guy J."/>
            <person name="Iotti M."/>
            <person name="Le Tacon F."/>
            <person name="Lindquist E.A."/>
            <person name="Lipzen A."/>
            <person name="Malagnac F."/>
            <person name="Mello A."/>
            <person name="Molinier V."/>
            <person name="Miyauchi S."/>
            <person name="Poulain J."/>
            <person name="Riccioni C."/>
            <person name="Rubini A."/>
            <person name="Sitrit Y."/>
            <person name="Splivallo R."/>
            <person name="Traeger S."/>
            <person name="Wang M."/>
            <person name="Zifcakova L."/>
            <person name="Wipf D."/>
            <person name="Zambonelli A."/>
            <person name="Paolocci F."/>
            <person name="Nowrousian M."/>
            <person name="Ottonello S."/>
            <person name="Baldrian P."/>
            <person name="Spatafora J.W."/>
            <person name="Henrissat B."/>
            <person name="Nagy L.G."/>
            <person name="Aury J.M."/>
            <person name="Wincker P."/>
            <person name="Grigoriev I.V."/>
            <person name="Bonfante P."/>
            <person name="Martin F.M."/>
        </authorList>
    </citation>
    <scope>NUCLEOTIDE SEQUENCE [LARGE SCALE GENOMIC DNA]</scope>
    <source>
        <strain evidence="3 4">ATCC MYA-4762</strain>
    </source>
</reference>
<feature type="compositionally biased region" description="Polar residues" evidence="1">
    <location>
        <begin position="26"/>
        <end position="35"/>
    </location>
</feature>
<name>A0A3N4LL46_9PEZI</name>
<evidence type="ECO:0000313" key="3">
    <source>
        <dbReference type="EMBL" id="RPB21381.1"/>
    </source>
</evidence>
<keyword evidence="2" id="KW-0732">Signal</keyword>
<dbReference type="AlphaFoldDB" id="A0A3N4LL46"/>
<feature type="chain" id="PRO_5018248540" evidence="2">
    <location>
        <begin position="18"/>
        <end position="235"/>
    </location>
</feature>
<organism evidence="3 4">
    <name type="scientific">Terfezia boudieri ATCC MYA-4762</name>
    <dbReference type="NCBI Taxonomy" id="1051890"/>
    <lineage>
        <taxon>Eukaryota</taxon>
        <taxon>Fungi</taxon>
        <taxon>Dikarya</taxon>
        <taxon>Ascomycota</taxon>
        <taxon>Pezizomycotina</taxon>
        <taxon>Pezizomycetes</taxon>
        <taxon>Pezizales</taxon>
        <taxon>Pezizaceae</taxon>
        <taxon>Terfezia</taxon>
    </lineage>
</organism>
<proteinExistence type="predicted"/>
<dbReference type="EMBL" id="ML121560">
    <property type="protein sequence ID" value="RPB21381.1"/>
    <property type="molecule type" value="Genomic_DNA"/>
</dbReference>
<feature type="region of interest" description="Disordered" evidence="1">
    <location>
        <begin position="26"/>
        <end position="60"/>
    </location>
</feature>
<gene>
    <name evidence="3" type="ORF">L211DRAFT_889886</name>
</gene>
<sequence>MVCGFAAAMFLVAAVAAKWLSHHGRQTSNQASSTGAVELTSVVSGGEPREPEPAPAVGTTSGPERVVLVREDGMGWDGMGWDGMGWDGMGWDGGWGGREEGGWMGGMGDGMGWDGMGWDGMGWDGRGGEVYVFELDCVKRLEDMYVPRSTVSSYYDRDRNGRCQYAPNLTSSRGFKAPGVVVTVAEQISGGGLVEEQLWEQHHQHWSPLAGSPDGSFTGYASLDWDGWVPADTSP</sequence>
<evidence type="ECO:0000313" key="4">
    <source>
        <dbReference type="Proteomes" id="UP000267821"/>
    </source>
</evidence>
<feature type="signal peptide" evidence="2">
    <location>
        <begin position="1"/>
        <end position="17"/>
    </location>
</feature>
<keyword evidence="4" id="KW-1185">Reference proteome</keyword>
<protein>
    <submittedName>
        <fullName evidence="3">Uncharacterized protein</fullName>
    </submittedName>
</protein>
<evidence type="ECO:0000256" key="1">
    <source>
        <dbReference type="SAM" id="MobiDB-lite"/>
    </source>
</evidence>
<accession>A0A3N4LL46</accession>
<dbReference type="Proteomes" id="UP000267821">
    <property type="component" value="Unassembled WGS sequence"/>
</dbReference>